<dbReference type="Proteomes" id="UP000536179">
    <property type="component" value="Unassembled WGS sequence"/>
</dbReference>
<dbReference type="Gene3D" id="1.25.40.10">
    <property type="entry name" value="Tetratricopeptide repeat domain"/>
    <property type="match status" value="2"/>
</dbReference>
<dbReference type="EMBL" id="JACHXU010000018">
    <property type="protein sequence ID" value="MBB3208861.1"/>
    <property type="molecule type" value="Genomic_DNA"/>
</dbReference>
<organism evidence="1 2">
    <name type="scientific">Aporhodopirellula rubra</name>
    <dbReference type="NCBI Taxonomy" id="980271"/>
    <lineage>
        <taxon>Bacteria</taxon>
        <taxon>Pseudomonadati</taxon>
        <taxon>Planctomycetota</taxon>
        <taxon>Planctomycetia</taxon>
        <taxon>Pirellulales</taxon>
        <taxon>Pirellulaceae</taxon>
        <taxon>Aporhodopirellula</taxon>
    </lineage>
</organism>
<accession>A0A7W5E2B7</accession>
<evidence type="ECO:0000313" key="1">
    <source>
        <dbReference type="EMBL" id="MBB3208861.1"/>
    </source>
</evidence>
<dbReference type="InterPro" id="IPR011990">
    <property type="entry name" value="TPR-like_helical_dom_sf"/>
</dbReference>
<proteinExistence type="predicted"/>
<dbReference type="InterPro" id="IPR019734">
    <property type="entry name" value="TPR_rpt"/>
</dbReference>
<dbReference type="SUPFAM" id="SSF48452">
    <property type="entry name" value="TPR-like"/>
    <property type="match status" value="2"/>
</dbReference>
<gene>
    <name evidence="1" type="ORF">FHS27_004694</name>
</gene>
<protein>
    <submittedName>
        <fullName evidence="1">Tetratricopeptide (TPR) repeat protein</fullName>
    </submittedName>
</protein>
<dbReference type="SMART" id="SM00028">
    <property type="entry name" value="TPR"/>
    <property type="match status" value="2"/>
</dbReference>
<dbReference type="AlphaFoldDB" id="A0A7W5E2B7"/>
<reference evidence="1 2" key="1">
    <citation type="submission" date="2020-08" db="EMBL/GenBank/DDBJ databases">
        <title>Genomic Encyclopedia of Type Strains, Phase III (KMG-III): the genomes of soil and plant-associated and newly described type strains.</title>
        <authorList>
            <person name="Whitman W."/>
        </authorList>
    </citation>
    <scope>NUCLEOTIDE SEQUENCE [LARGE SCALE GENOMIC DNA]</scope>
    <source>
        <strain evidence="1 2">CECT 8075</strain>
    </source>
</reference>
<dbReference type="Pfam" id="PF13174">
    <property type="entry name" value="TPR_6"/>
    <property type="match status" value="2"/>
</dbReference>
<comment type="caution">
    <text evidence="1">The sequence shown here is derived from an EMBL/GenBank/DDBJ whole genome shotgun (WGS) entry which is preliminary data.</text>
</comment>
<keyword evidence="2" id="KW-1185">Reference proteome</keyword>
<name>A0A7W5E2B7_9BACT</name>
<dbReference type="RefSeq" id="WP_184307043.1">
    <property type="nucleotide sequence ID" value="NZ_JACHXU010000018.1"/>
</dbReference>
<sequence>MARTDHLLHWPQAAFPHRGLLWLIVVTLFLETISIGMPCRVCANDSGDASIATEILETLDRGDVDAAVLAVANVDVSNAVTPRILAAVIQTARACTSDQRSDDAAEVYHTAAAVCEKLAKDPSANLPSEKAIAIWQAAANGLTVVGRDADALRWLRLAADACGDPSTARRIGGSLLSVASGALNAADKLTAGHAYQLAIELFEKSGADVSGQSIATARLGYAWTLVMAANESGNAEHIGQSLVAVDEFLNHHPDHGDASSALLLKMSCQTRLGEHEAAETTRSELLEKHPRTDAMCQVVLLACANQDGDGNPSPLSESLRNYLVEHYDFVLASQALRSNVDVVKTALVASAITGAPDAEVAFGVALSLCDEVGDAATATLELLHQNGHDAAAQRIAMRWLSARDESVNGPHSLLGKMQNQSGMLITGAVREAACRWAGRTGHWSMLAMAAAEEPGLYDTVSEPAAEDAYRRGRSLHVERLFAEAMLQTGKTKQSLKLWERIVDDHGADDFPTLLRLAETAVSVGSVTQASTRIAAAQAAAMQQGAASGGQGSSSPEVALTNLLAANLEVRQLNFDRGRALLEQVVRSSRADADVRGRAQWMIGETYFMQEKFTEAIAAYRQVEAIGSSDQWTAAALVQAGKSFEQLGRTREATVCYSTLVSRFGDSPHAGGARRRLAAMTSGGSSAPSTIRR</sequence>
<evidence type="ECO:0000313" key="2">
    <source>
        <dbReference type="Proteomes" id="UP000536179"/>
    </source>
</evidence>